<dbReference type="PANTHER" id="PTHR42760">
    <property type="entry name" value="SHORT-CHAIN DEHYDROGENASES/REDUCTASES FAMILY MEMBER"/>
    <property type="match status" value="1"/>
</dbReference>
<dbReference type="PANTHER" id="PTHR42760:SF40">
    <property type="entry name" value="3-OXOACYL-[ACYL-CARRIER-PROTEIN] REDUCTASE, CHLOROPLASTIC"/>
    <property type="match status" value="1"/>
</dbReference>
<gene>
    <name evidence="3" type="ORF">SAMN05216258_109155</name>
</gene>
<proteinExistence type="inferred from homology"/>
<evidence type="ECO:0000313" key="3">
    <source>
        <dbReference type="EMBL" id="SFI78145.1"/>
    </source>
</evidence>
<dbReference type="InterPro" id="IPR020904">
    <property type="entry name" value="Sc_DH/Rdtase_CS"/>
</dbReference>
<dbReference type="FunFam" id="3.40.50.720:FF:000084">
    <property type="entry name" value="Short-chain dehydrogenase reductase"/>
    <property type="match status" value="1"/>
</dbReference>
<dbReference type="AlphaFoldDB" id="A0A1I3L175"/>
<feature type="region of interest" description="Disordered" evidence="2">
    <location>
        <begin position="188"/>
        <end position="213"/>
    </location>
</feature>
<accession>A0A1I3L175</accession>
<organism evidence="3 4">
    <name type="scientific">Albimonas pacifica</name>
    <dbReference type="NCBI Taxonomy" id="1114924"/>
    <lineage>
        <taxon>Bacteria</taxon>
        <taxon>Pseudomonadati</taxon>
        <taxon>Pseudomonadota</taxon>
        <taxon>Alphaproteobacteria</taxon>
        <taxon>Rhodobacterales</taxon>
        <taxon>Paracoccaceae</taxon>
        <taxon>Albimonas</taxon>
    </lineage>
</organism>
<name>A0A1I3L175_9RHOB</name>
<protein>
    <submittedName>
        <fullName evidence="3">NAD(P)-dependent dehydrogenase, short-chain alcohol dehydrogenase family</fullName>
    </submittedName>
</protein>
<dbReference type="GO" id="GO:0030497">
    <property type="term" value="P:fatty acid elongation"/>
    <property type="evidence" value="ECO:0007669"/>
    <property type="project" value="TreeGrafter"/>
</dbReference>
<dbReference type="InterPro" id="IPR002347">
    <property type="entry name" value="SDR_fam"/>
</dbReference>
<dbReference type="Pfam" id="PF13561">
    <property type="entry name" value="adh_short_C2"/>
    <property type="match status" value="1"/>
</dbReference>
<dbReference type="InterPro" id="IPR036291">
    <property type="entry name" value="NAD(P)-bd_dom_sf"/>
</dbReference>
<dbReference type="PRINTS" id="PR00080">
    <property type="entry name" value="SDRFAMILY"/>
</dbReference>
<dbReference type="GO" id="GO:0016616">
    <property type="term" value="F:oxidoreductase activity, acting on the CH-OH group of donors, NAD or NADP as acceptor"/>
    <property type="evidence" value="ECO:0007669"/>
    <property type="project" value="TreeGrafter"/>
</dbReference>
<dbReference type="SUPFAM" id="SSF51735">
    <property type="entry name" value="NAD(P)-binding Rossmann-fold domains"/>
    <property type="match status" value="1"/>
</dbReference>
<reference evidence="3 4" key="1">
    <citation type="submission" date="2016-10" db="EMBL/GenBank/DDBJ databases">
        <authorList>
            <person name="de Groot N.N."/>
        </authorList>
    </citation>
    <scope>NUCLEOTIDE SEQUENCE [LARGE SCALE GENOMIC DNA]</scope>
    <source>
        <strain evidence="3 4">CGMCC 1.11030</strain>
    </source>
</reference>
<evidence type="ECO:0000256" key="1">
    <source>
        <dbReference type="ARBA" id="ARBA00006484"/>
    </source>
</evidence>
<dbReference type="Gene3D" id="3.40.50.720">
    <property type="entry name" value="NAD(P)-binding Rossmann-like Domain"/>
    <property type="match status" value="1"/>
</dbReference>
<comment type="similarity">
    <text evidence="1">Belongs to the short-chain dehydrogenases/reductases (SDR) family.</text>
</comment>
<dbReference type="PROSITE" id="PS00061">
    <property type="entry name" value="ADH_SHORT"/>
    <property type="match status" value="1"/>
</dbReference>
<dbReference type="STRING" id="1114924.SAMN05216258_109155"/>
<dbReference type="Proteomes" id="UP000199377">
    <property type="component" value="Unassembled WGS sequence"/>
</dbReference>
<evidence type="ECO:0000313" key="4">
    <source>
        <dbReference type="Proteomes" id="UP000199377"/>
    </source>
</evidence>
<dbReference type="OrthoDB" id="9789398at2"/>
<evidence type="ECO:0000256" key="2">
    <source>
        <dbReference type="SAM" id="MobiDB-lite"/>
    </source>
</evidence>
<feature type="compositionally biased region" description="Basic and acidic residues" evidence="2">
    <location>
        <begin position="196"/>
        <end position="206"/>
    </location>
</feature>
<keyword evidence="4" id="KW-1185">Reference proteome</keyword>
<sequence>MTRTAVITGAGRGIGRACAARLLAEGWRVAALEKDPAMVAALAARHPGDALLALETDVADEAAVAAAFARIARWSPQGLDLLVNNAAIASAPRIPVEELSLAEWRRQLDAGLTSVFLCTRAAIPALRARGGSVVSMASTRAFQSEAHTEPYAAAKGGIVALTHALAVSLGPAIRVNAVAPGWIETGHLQGPQDGAFPEHAEADRRQHPAGRVGRPEDIAEAVLYLADAGFVTGQVLTVDGGMTRRMIYED</sequence>
<dbReference type="EMBL" id="FOQH01000009">
    <property type="protein sequence ID" value="SFI78145.1"/>
    <property type="molecule type" value="Genomic_DNA"/>
</dbReference>
<dbReference type="PRINTS" id="PR00081">
    <property type="entry name" value="GDHRDH"/>
</dbReference>
<dbReference type="RefSeq" id="WP_092862610.1">
    <property type="nucleotide sequence ID" value="NZ_FOQH01000009.1"/>
</dbReference>